<dbReference type="GO" id="GO:0006429">
    <property type="term" value="P:leucyl-tRNA aminoacylation"/>
    <property type="evidence" value="ECO:0007669"/>
    <property type="project" value="UniProtKB-UniRule"/>
</dbReference>
<evidence type="ECO:0000256" key="8">
    <source>
        <dbReference type="ARBA" id="ARBA00047469"/>
    </source>
</evidence>
<keyword evidence="4 9" id="KW-0547">Nucleotide-binding</keyword>
<reference evidence="15 16" key="1">
    <citation type="submission" date="2018-06" db="EMBL/GenBank/DDBJ databases">
        <title>Extensive metabolic versatility and redundancy in microbially diverse, dynamic hydrothermal sediments.</title>
        <authorList>
            <person name="Dombrowski N."/>
            <person name="Teske A."/>
            <person name="Baker B.J."/>
        </authorList>
    </citation>
    <scope>NUCLEOTIDE SEQUENCE [LARGE SCALE GENOMIC DNA]</scope>
    <source>
        <strain evidence="15">B36_G15</strain>
    </source>
</reference>
<dbReference type="Pfam" id="PF08264">
    <property type="entry name" value="Anticodon_1"/>
    <property type="match status" value="1"/>
</dbReference>
<dbReference type="EC" id="6.1.1.4" evidence="9"/>
<dbReference type="InterPro" id="IPR001412">
    <property type="entry name" value="aa-tRNA-synth_I_CS"/>
</dbReference>
<sequence>MSHYPASTIESKWQKRWEESGLFRTKEKPKRKYYNLVMFAYPSGDLHMGHCKNYVIGDAITRYKRRQGYDVLHPFGWDAFGLPAENAAIQRGIHPKEWTFQNIEISRQGLKRLGISYDWDREVITCLPDYYRWTQWMFLLLYKNGLAYRKEAYVNFCPGCQTVLANEQVEEGRCYRCQTLITKRRLTQWFFKITAYAERLLRDIDRLEGWPESVKIMQRNWIGRSEGCLIKFPIVGDDEELSVFTTRADTIYGVTFMAVAPEHPLIDRISDPKITKFAERVRATPDYLRAGGKDGIKTGLFAQNPLTGERIPIWVTDYVLATYGTGAVMGVPAHDERDYEFARLKGLPIRKVIEGDAEGAYTGEGRMINSGPFTGMDSESGRKAIARKLKEIGMGGATVEYRLRDWLISRQRYWGAPIPMIHCPSCGIVPVPEADLPVLLPEGKIDFLPKGRSPLEACSEFITTTCPKCGGEAKRDPDTMDTFVCSSWYFLRYLDPRNDKEFCAYDRAKDWLPIDQYIGGIEHATGHLIYFRFLTKVLYDQGLIPVDEPALNLFTQGMILKNGEKMSASRGNTVPLNRFLDEHGADVARINILFAAPPENDMEWTDEGVIGAERFLNRVYRLVSENKDRIPAEPSEYQPDSERAKELYIAVNQTIKKVTDDLDRFKFNTAVAAIMELVNRIYLYPEKDDPVFGIAINRVIHLLSPLAPHLADELWSMIGGEGFLIEKGWIGYDPDFLETELRTYVVQINGRLRGKVEARKGADEETIRNLALKDPKVKRFITGKEIVKTIFVPDKLINFVLR</sequence>
<dbReference type="SUPFAM" id="SSF52374">
    <property type="entry name" value="Nucleotidylyl transferase"/>
    <property type="match status" value="1"/>
</dbReference>
<dbReference type="PANTHER" id="PTHR43740">
    <property type="entry name" value="LEUCYL-TRNA SYNTHETASE"/>
    <property type="match status" value="1"/>
</dbReference>
<dbReference type="InterPro" id="IPR002300">
    <property type="entry name" value="aa-tRNA-synth_Ia"/>
</dbReference>
<dbReference type="GO" id="GO:0002161">
    <property type="term" value="F:aminoacyl-tRNA deacylase activity"/>
    <property type="evidence" value="ECO:0007669"/>
    <property type="project" value="InterPro"/>
</dbReference>
<dbReference type="PRINTS" id="PR00985">
    <property type="entry name" value="TRNASYNTHLEU"/>
</dbReference>
<comment type="caution">
    <text evidence="9">Lacks conserved residue(s) required for the propagation of feature annotation.</text>
</comment>
<dbReference type="HAMAP" id="MF_00049_B">
    <property type="entry name" value="Leu_tRNA_synth_B"/>
    <property type="match status" value="1"/>
</dbReference>
<proteinExistence type="inferred from homology"/>
<dbReference type="Pfam" id="PF00133">
    <property type="entry name" value="tRNA-synt_1"/>
    <property type="match status" value="1"/>
</dbReference>
<accession>A0A660SGY0</accession>
<keyword evidence="6 9" id="KW-0648">Protein biosynthesis</keyword>
<feature type="domain" description="Methionyl/Leucyl tRNA synthetase" evidence="13">
    <location>
        <begin position="39"/>
        <end position="178"/>
    </location>
</feature>
<protein>
    <recommendedName>
        <fullName evidence="9">Leucine--tRNA ligase</fullName>
        <ecNumber evidence="9">6.1.1.4</ecNumber>
    </recommendedName>
    <alternativeName>
        <fullName evidence="9">Leucyl-tRNA synthetase</fullName>
        <shortName evidence="9">LeuRS</shortName>
    </alternativeName>
</protein>
<comment type="caution">
    <text evidence="15">The sequence shown here is derived from an EMBL/GenBank/DDBJ whole genome shotgun (WGS) entry which is preliminary data.</text>
</comment>
<evidence type="ECO:0000256" key="4">
    <source>
        <dbReference type="ARBA" id="ARBA00022741"/>
    </source>
</evidence>
<evidence type="ECO:0000256" key="10">
    <source>
        <dbReference type="RuleBase" id="RU363035"/>
    </source>
</evidence>
<evidence type="ECO:0000259" key="13">
    <source>
        <dbReference type="Pfam" id="PF09334"/>
    </source>
</evidence>
<keyword evidence="7 9" id="KW-0030">Aminoacyl-tRNA synthetase</keyword>
<evidence type="ECO:0000256" key="5">
    <source>
        <dbReference type="ARBA" id="ARBA00022840"/>
    </source>
</evidence>
<organism evidence="15 16">
    <name type="scientific">candidate division WOR-3 bacterium</name>
    <dbReference type="NCBI Taxonomy" id="2052148"/>
    <lineage>
        <taxon>Bacteria</taxon>
        <taxon>Bacteria division WOR-3</taxon>
    </lineage>
</organism>
<dbReference type="InterPro" id="IPR025709">
    <property type="entry name" value="Leu_tRNA-synth_edit"/>
</dbReference>
<dbReference type="FunFam" id="3.40.50.620:FF:000056">
    <property type="entry name" value="Leucine--tRNA ligase"/>
    <property type="match status" value="1"/>
</dbReference>
<evidence type="ECO:0000313" key="16">
    <source>
        <dbReference type="Proteomes" id="UP000268469"/>
    </source>
</evidence>
<comment type="similarity">
    <text evidence="1 9 10">Belongs to the class-I aminoacyl-tRNA synthetase family.</text>
</comment>
<keyword evidence="5 9" id="KW-0067">ATP-binding</keyword>
<gene>
    <name evidence="9" type="primary">leuS</name>
    <name evidence="15" type="ORF">DRP53_06270</name>
</gene>
<evidence type="ECO:0000256" key="3">
    <source>
        <dbReference type="ARBA" id="ARBA00022598"/>
    </source>
</evidence>
<comment type="subcellular location">
    <subcellularLocation>
        <location evidence="9">Cytoplasm</location>
    </subcellularLocation>
</comment>
<dbReference type="EMBL" id="QNBE01000054">
    <property type="protein sequence ID" value="RKX70044.1"/>
    <property type="molecule type" value="Genomic_DNA"/>
</dbReference>
<evidence type="ECO:0000256" key="9">
    <source>
        <dbReference type="HAMAP-Rule" id="MF_00049"/>
    </source>
</evidence>
<feature type="domain" description="Aminoacyl-tRNA synthetase class Ia" evidence="11">
    <location>
        <begin position="403"/>
        <end position="604"/>
    </location>
</feature>
<dbReference type="Gene3D" id="3.40.50.620">
    <property type="entry name" value="HUPs"/>
    <property type="match status" value="2"/>
</dbReference>
<dbReference type="Gene3D" id="3.90.740.10">
    <property type="entry name" value="Valyl/Leucyl/Isoleucyl-tRNA synthetase, editing domain"/>
    <property type="match status" value="1"/>
</dbReference>
<keyword evidence="2 9" id="KW-0963">Cytoplasm</keyword>
<dbReference type="InterPro" id="IPR009008">
    <property type="entry name" value="Val/Leu/Ile-tRNA-synth_edit"/>
</dbReference>
<evidence type="ECO:0000256" key="6">
    <source>
        <dbReference type="ARBA" id="ARBA00022917"/>
    </source>
</evidence>
<dbReference type="NCBIfam" id="TIGR00396">
    <property type="entry name" value="leuS_bact"/>
    <property type="match status" value="1"/>
</dbReference>
<evidence type="ECO:0000259" key="11">
    <source>
        <dbReference type="Pfam" id="PF00133"/>
    </source>
</evidence>
<name>A0A660SGY0_UNCW3</name>
<evidence type="ECO:0000256" key="1">
    <source>
        <dbReference type="ARBA" id="ARBA00005594"/>
    </source>
</evidence>
<evidence type="ECO:0000259" key="14">
    <source>
        <dbReference type="Pfam" id="PF13603"/>
    </source>
</evidence>
<dbReference type="GO" id="GO:0005829">
    <property type="term" value="C:cytosol"/>
    <property type="evidence" value="ECO:0007669"/>
    <property type="project" value="TreeGrafter"/>
</dbReference>
<dbReference type="Pfam" id="PF13603">
    <property type="entry name" value="tRNA-synt_1_2"/>
    <property type="match status" value="1"/>
</dbReference>
<dbReference type="Proteomes" id="UP000268469">
    <property type="component" value="Unassembled WGS sequence"/>
</dbReference>
<dbReference type="GO" id="GO:0005524">
    <property type="term" value="F:ATP binding"/>
    <property type="evidence" value="ECO:0007669"/>
    <property type="project" value="UniProtKB-UniRule"/>
</dbReference>
<dbReference type="InterPro" id="IPR014729">
    <property type="entry name" value="Rossmann-like_a/b/a_fold"/>
</dbReference>
<dbReference type="InterPro" id="IPR013155">
    <property type="entry name" value="M/V/L/I-tRNA-synth_anticd-bd"/>
</dbReference>
<dbReference type="InterPro" id="IPR015413">
    <property type="entry name" value="Methionyl/Leucyl_tRNA_Synth"/>
</dbReference>
<dbReference type="Gene3D" id="1.10.730.10">
    <property type="entry name" value="Isoleucyl-tRNA Synthetase, Domain 1"/>
    <property type="match status" value="2"/>
</dbReference>
<dbReference type="InterPro" id="IPR009080">
    <property type="entry name" value="tRNAsynth_Ia_anticodon-bd"/>
</dbReference>
<dbReference type="CDD" id="cd00812">
    <property type="entry name" value="LeuRS_core"/>
    <property type="match status" value="1"/>
</dbReference>
<evidence type="ECO:0000313" key="15">
    <source>
        <dbReference type="EMBL" id="RKX70044.1"/>
    </source>
</evidence>
<dbReference type="PROSITE" id="PS00178">
    <property type="entry name" value="AA_TRNA_LIGASE_I"/>
    <property type="match status" value="1"/>
</dbReference>
<dbReference type="GO" id="GO:0004823">
    <property type="term" value="F:leucine-tRNA ligase activity"/>
    <property type="evidence" value="ECO:0007669"/>
    <property type="project" value="UniProtKB-UniRule"/>
</dbReference>
<dbReference type="AlphaFoldDB" id="A0A660SGY0"/>
<dbReference type="Gene3D" id="3.10.20.590">
    <property type="match status" value="1"/>
</dbReference>
<dbReference type="PANTHER" id="PTHR43740:SF2">
    <property type="entry name" value="LEUCINE--TRNA LIGASE, MITOCHONDRIAL"/>
    <property type="match status" value="1"/>
</dbReference>
<feature type="domain" description="Methionyl/Valyl/Leucyl/Isoleucyl-tRNA synthetase anticodon-binding" evidence="12">
    <location>
        <begin position="648"/>
        <end position="765"/>
    </location>
</feature>
<dbReference type="InterPro" id="IPR002302">
    <property type="entry name" value="Leu-tRNA-ligase"/>
</dbReference>
<dbReference type="SUPFAM" id="SSF50677">
    <property type="entry name" value="ValRS/IleRS/LeuRS editing domain"/>
    <property type="match status" value="1"/>
</dbReference>
<dbReference type="FunFam" id="3.40.50.620:FF:000003">
    <property type="entry name" value="Leucine--tRNA ligase"/>
    <property type="match status" value="1"/>
</dbReference>
<evidence type="ECO:0000256" key="2">
    <source>
        <dbReference type="ARBA" id="ARBA00022490"/>
    </source>
</evidence>
<comment type="catalytic activity">
    <reaction evidence="8 9">
        <text>tRNA(Leu) + L-leucine + ATP = L-leucyl-tRNA(Leu) + AMP + diphosphate</text>
        <dbReference type="Rhea" id="RHEA:11688"/>
        <dbReference type="Rhea" id="RHEA-COMP:9613"/>
        <dbReference type="Rhea" id="RHEA-COMP:9622"/>
        <dbReference type="ChEBI" id="CHEBI:30616"/>
        <dbReference type="ChEBI" id="CHEBI:33019"/>
        <dbReference type="ChEBI" id="CHEBI:57427"/>
        <dbReference type="ChEBI" id="CHEBI:78442"/>
        <dbReference type="ChEBI" id="CHEBI:78494"/>
        <dbReference type="ChEBI" id="CHEBI:456215"/>
        <dbReference type="EC" id="6.1.1.4"/>
    </reaction>
</comment>
<dbReference type="CDD" id="cd07958">
    <property type="entry name" value="Anticodon_Ia_Leu_BEm"/>
    <property type="match status" value="1"/>
</dbReference>
<dbReference type="FunFam" id="1.10.730.10:FF:000002">
    <property type="entry name" value="Leucine--tRNA ligase"/>
    <property type="match status" value="1"/>
</dbReference>
<dbReference type="Pfam" id="PF09334">
    <property type="entry name" value="tRNA-synt_1g"/>
    <property type="match status" value="1"/>
</dbReference>
<dbReference type="SUPFAM" id="SSF47323">
    <property type="entry name" value="Anticodon-binding domain of a subclass of class I aminoacyl-tRNA synthetases"/>
    <property type="match status" value="1"/>
</dbReference>
<keyword evidence="3 9" id="KW-0436">Ligase</keyword>
<feature type="domain" description="Leucyl-tRNA synthetase editing" evidence="14">
    <location>
        <begin position="219"/>
        <end position="389"/>
    </location>
</feature>
<evidence type="ECO:0000259" key="12">
    <source>
        <dbReference type="Pfam" id="PF08264"/>
    </source>
</evidence>
<evidence type="ECO:0000256" key="7">
    <source>
        <dbReference type="ARBA" id="ARBA00023146"/>
    </source>
</evidence>